<sequence length="342" mass="36447">MNRFRDFLESVFYRRNKEAILAYVILLAILVLYSLNQNDFFSRYGSQSIFNQVITLVVASLAQTLVVLTRGIDLSIGAMIGLTNSIAATIMEPISNMVTNQWLGIIITIFIVLAVGCIAGLLNGLIIVFGRFQPIIVTLATASIFGGIALYIRPTPGGSVPYVYSEVLTGRILTFIPVSAVVLGIFIFLVWFPLRRSKLGQSIYAIGGNEYSAFVSGIKINRTKLWAYTLAGLFSACGGLLLTAQTASGDPLGSNLFTLNSIAAVVLGGTTLAGGRGGFVGAVAGASILSLVLGLLIFWGIPSFYQNAVQGLILLLALSIGVLPQLGRKLKFLKVNGKGETP</sequence>
<feature type="transmembrane region" description="Helical" evidence="6">
    <location>
        <begin position="20"/>
        <end position="36"/>
    </location>
</feature>
<dbReference type="EMBL" id="QCZG01000016">
    <property type="protein sequence ID" value="PWA11823.1"/>
    <property type="molecule type" value="Genomic_DNA"/>
</dbReference>
<proteinExistence type="predicted"/>
<evidence type="ECO:0000256" key="1">
    <source>
        <dbReference type="ARBA" id="ARBA00004651"/>
    </source>
</evidence>
<organism evidence="7 8">
    <name type="scientific">Pueribacillus theae</name>
    <dbReference type="NCBI Taxonomy" id="2171751"/>
    <lineage>
        <taxon>Bacteria</taxon>
        <taxon>Bacillati</taxon>
        <taxon>Bacillota</taxon>
        <taxon>Bacilli</taxon>
        <taxon>Bacillales</taxon>
        <taxon>Bacillaceae</taxon>
        <taxon>Pueribacillus</taxon>
    </lineage>
</organism>
<gene>
    <name evidence="7" type="ORF">DCC39_09295</name>
</gene>
<feature type="transmembrane region" description="Helical" evidence="6">
    <location>
        <begin position="74"/>
        <end position="91"/>
    </location>
</feature>
<protein>
    <submittedName>
        <fullName evidence="7">ABC transporter permease</fullName>
    </submittedName>
</protein>
<evidence type="ECO:0000313" key="8">
    <source>
        <dbReference type="Proteomes" id="UP000245998"/>
    </source>
</evidence>
<dbReference type="InterPro" id="IPR001851">
    <property type="entry name" value="ABC_transp_permease"/>
</dbReference>
<feature type="transmembrane region" description="Helical" evidence="6">
    <location>
        <begin position="103"/>
        <end position="128"/>
    </location>
</feature>
<evidence type="ECO:0000256" key="5">
    <source>
        <dbReference type="ARBA" id="ARBA00023136"/>
    </source>
</evidence>
<evidence type="ECO:0000256" key="4">
    <source>
        <dbReference type="ARBA" id="ARBA00022989"/>
    </source>
</evidence>
<dbReference type="AlphaFoldDB" id="A0A2U1K4B7"/>
<feature type="transmembrane region" description="Helical" evidence="6">
    <location>
        <begin position="172"/>
        <end position="194"/>
    </location>
</feature>
<evidence type="ECO:0000256" key="3">
    <source>
        <dbReference type="ARBA" id="ARBA00022692"/>
    </source>
</evidence>
<comment type="caution">
    <text evidence="7">The sequence shown here is derived from an EMBL/GenBank/DDBJ whole genome shotgun (WGS) entry which is preliminary data.</text>
</comment>
<reference evidence="7 8" key="1">
    <citation type="submission" date="2018-04" db="EMBL/GenBank/DDBJ databases">
        <title>Camelliibacillus theae gen. nov., sp. nov., isolated from Pu'er tea.</title>
        <authorList>
            <person name="Niu L."/>
        </authorList>
    </citation>
    <scope>NUCLEOTIDE SEQUENCE [LARGE SCALE GENOMIC DNA]</scope>
    <source>
        <strain evidence="7 8">T8</strain>
    </source>
</reference>
<name>A0A2U1K4B7_9BACI</name>
<keyword evidence="4 6" id="KW-1133">Transmembrane helix</keyword>
<dbReference type="OrthoDB" id="9813906at2"/>
<dbReference type="CDD" id="cd06579">
    <property type="entry name" value="TM_PBP1_transp_AraH_like"/>
    <property type="match status" value="1"/>
</dbReference>
<evidence type="ECO:0000313" key="7">
    <source>
        <dbReference type="EMBL" id="PWA11823.1"/>
    </source>
</evidence>
<keyword evidence="8" id="KW-1185">Reference proteome</keyword>
<evidence type="ECO:0000256" key="6">
    <source>
        <dbReference type="SAM" id="Phobius"/>
    </source>
</evidence>
<dbReference type="PANTHER" id="PTHR32196:SF72">
    <property type="entry name" value="RIBOSE IMPORT PERMEASE PROTEIN RBSC"/>
    <property type="match status" value="1"/>
</dbReference>
<dbReference type="Pfam" id="PF02653">
    <property type="entry name" value="BPD_transp_2"/>
    <property type="match status" value="1"/>
</dbReference>
<keyword evidence="3 6" id="KW-0812">Transmembrane</keyword>
<dbReference type="RefSeq" id="WP_116554615.1">
    <property type="nucleotide sequence ID" value="NZ_QCZG01000016.1"/>
</dbReference>
<feature type="transmembrane region" description="Helical" evidence="6">
    <location>
        <begin position="135"/>
        <end position="152"/>
    </location>
</feature>
<dbReference type="PANTHER" id="PTHR32196">
    <property type="entry name" value="ABC TRANSPORTER PERMEASE PROTEIN YPHD-RELATED-RELATED"/>
    <property type="match status" value="1"/>
</dbReference>
<keyword evidence="2" id="KW-1003">Cell membrane</keyword>
<feature type="transmembrane region" description="Helical" evidence="6">
    <location>
        <begin position="225"/>
        <end position="244"/>
    </location>
</feature>
<keyword evidence="5 6" id="KW-0472">Membrane</keyword>
<evidence type="ECO:0000256" key="2">
    <source>
        <dbReference type="ARBA" id="ARBA00022475"/>
    </source>
</evidence>
<accession>A0A2U1K4B7</accession>
<dbReference type="Proteomes" id="UP000245998">
    <property type="component" value="Unassembled WGS sequence"/>
</dbReference>
<feature type="transmembrane region" description="Helical" evidence="6">
    <location>
        <begin position="48"/>
        <end position="67"/>
    </location>
</feature>
<dbReference type="GO" id="GO:0022857">
    <property type="term" value="F:transmembrane transporter activity"/>
    <property type="evidence" value="ECO:0007669"/>
    <property type="project" value="InterPro"/>
</dbReference>
<feature type="transmembrane region" description="Helical" evidence="6">
    <location>
        <begin position="280"/>
        <end position="301"/>
    </location>
</feature>
<dbReference type="GO" id="GO:0005886">
    <property type="term" value="C:plasma membrane"/>
    <property type="evidence" value="ECO:0007669"/>
    <property type="project" value="UniProtKB-SubCell"/>
</dbReference>
<comment type="subcellular location">
    <subcellularLocation>
        <location evidence="1">Cell membrane</location>
        <topology evidence="1">Multi-pass membrane protein</topology>
    </subcellularLocation>
</comment>
<feature type="transmembrane region" description="Helical" evidence="6">
    <location>
        <begin position="307"/>
        <end position="326"/>
    </location>
</feature>